<protein>
    <submittedName>
        <fullName evidence="1">Uncharacterized protein</fullName>
    </submittedName>
</protein>
<name>A0A3N4JYD5_9PEZI</name>
<accession>A0A3N4JYD5</accession>
<dbReference type="EMBL" id="ML120363">
    <property type="protein sequence ID" value="RPB03376.1"/>
    <property type="molecule type" value="Genomic_DNA"/>
</dbReference>
<keyword evidence="2" id="KW-1185">Reference proteome</keyword>
<gene>
    <name evidence="1" type="ORF">L873DRAFT_1801010</name>
</gene>
<dbReference type="Proteomes" id="UP000276215">
    <property type="component" value="Unassembled WGS sequence"/>
</dbReference>
<proteinExistence type="predicted"/>
<dbReference type="AlphaFoldDB" id="A0A3N4JYD5"/>
<sequence>MLSKERCCGWLVFVGCEPILWDLSEALFFSKWAQHFSGNFDGGRDSLSWLETPYPVLRFTWRGKLKPPSRDAQHLDTKNW</sequence>
<reference evidence="1 2" key="1">
    <citation type="journal article" date="2018" name="Nat. Ecol. Evol.">
        <title>Pezizomycetes genomes reveal the molecular basis of ectomycorrhizal truffle lifestyle.</title>
        <authorList>
            <person name="Murat C."/>
            <person name="Payen T."/>
            <person name="Noel B."/>
            <person name="Kuo A."/>
            <person name="Morin E."/>
            <person name="Chen J."/>
            <person name="Kohler A."/>
            <person name="Krizsan K."/>
            <person name="Balestrini R."/>
            <person name="Da Silva C."/>
            <person name="Montanini B."/>
            <person name="Hainaut M."/>
            <person name="Levati E."/>
            <person name="Barry K.W."/>
            <person name="Belfiori B."/>
            <person name="Cichocki N."/>
            <person name="Clum A."/>
            <person name="Dockter R.B."/>
            <person name="Fauchery L."/>
            <person name="Guy J."/>
            <person name="Iotti M."/>
            <person name="Le Tacon F."/>
            <person name="Lindquist E.A."/>
            <person name="Lipzen A."/>
            <person name="Malagnac F."/>
            <person name="Mello A."/>
            <person name="Molinier V."/>
            <person name="Miyauchi S."/>
            <person name="Poulain J."/>
            <person name="Riccioni C."/>
            <person name="Rubini A."/>
            <person name="Sitrit Y."/>
            <person name="Splivallo R."/>
            <person name="Traeger S."/>
            <person name="Wang M."/>
            <person name="Zifcakova L."/>
            <person name="Wipf D."/>
            <person name="Zambonelli A."/>
            <person name="Paolocci F."/>
            <person name="Nowrousian M."/>
            <person name="Ottonello S."/>
            <person name="Baldrian P."/>
            <person name="Spatafora J.W."/>
            <person name="Henrissat B."/>
            <person name="Nagy L.G."/>
            <person name="Aury J.M."/>
            <person name="Wincker P."/>
            <person name="Grigoriev I.V."/>
            <person name="Bonfante P."/>
            <person name="Martin F.M."/>
        </authorList>
    </citation>
    <scope>NUCLEOTIDE SEQUENCE [LARGE SCALE GENOMIC DNA]</scope>
    <source>
        <strain evidence="1 2">120613-1</strain>
    </source>
</reference>
<evidence type="ECO:0000313" key="2">
    <source>
        <dbReference type="Proteomes" id="UP000276215"/>
    </source>
</evidence>
<evidence type="ECO:0000313" key="1">
    <source>
        <dbReference type="EMBL" id="RPB03376.1"/>
    </source>
</evidence>
<organism evidence="1 2">
    <name type="scientific">Choiromyces venosus 120613-1</name>
    <dbReference type="NCBI Taxonomy" id="1336337"/>
    <lineage>
        <taxon>Eukaryota</taxon>
        <taxon>Fungi</taxon>
        <taxon>Dikarya</taxon>
        <taxon>Ascomycota</taxon>
        <taxon>Pezizomycotina</taxon>
        <taxon>Pezizomycetes</taxon>
        <taxon>Pezizales</taxon>
        <taxon>Tuberaceae</taxon>
        <taxon>Choiromyces</taxon>
    </lineage>
</organism>